<protein>
    <recommendedName>
        <fullName evidence="4">EGF-like domain-containing protein</fullName>
    </recommendedName>
</protein>
<keyword evidence="3" id="KW-1185">Reference proteome</keyword>
<comment type="caution">
    <text evidence="2">The sequence shown here is derived from an EMBL/GenBank/DDBJ whole genome shotgun (WGS) entry which is preliminary data.</text>
</comment>
<organism evidence="2 3">
    <name type="scientific">Dreissena polymorpha</name>
    <name type="common">Zebra mussel</name>
    <name type="synonym">Mytilus polymorpha</name>
    <dbReference type="NCBI Taxonomy" id="45954"/>
    <lineage>
        <taxon>Eukaryota</taxon>
        <taxon>Metazoa</taxon>
        <taxon>Spiralia</taxon>
        <taxon>Lophotrochozoa</taxon>
        <taxon>Mollusca</taxon>
        <taxon>Bivalvia</taxon>
        <taxon>Autobranchia</taxon>
        <taxon>Heteroconchia</taxon>
        <taxon>Euheterodonta</taxon>
        <taxon>Imparidentia</taxon>
        <taxon>Neoheterodontei</taxon>
        <taxon>Myida</taxon>
        <taxon>Dreissenoidea</taxon>
        <taxon>Dreissenidae</taxon>
        <taxon>Dreissena</taxon>
    </lineage>
</organism>
<reference evidence="2" key="1">
    <citation type="journal article" date="2019" name="bioRxiv">
        <title>The Genome of the Zebra Mussel, Dreissena polymorpha: A Resource for Invasive Species Research.</title>
        <authorList>
            <person name="McCartney M.A."/>
            <person name="Auch B."/>
            <person name="Kono T."/>
            <person name="Mallez S."/>
            <person name="Zhang Y."/>
            <person name="Obille A."/>
            <person name="Becker A."/>
            <person name="Abrahante J.E."/>
            <person name="Garbe J."/>
            <person name="Badalamenti J.P."/>
            <person name="Herman A."/>
            <person name="Mangelson H."/>
            <person name="Liachko I."/>
            <person name="Sullivan S."/>
            <person name="Sone E.D."/>
            <person name="Koren S."/>
            <person name="Silverstein K.A.T."/>
            <person name="Beckman K.B."/>
            <person name="Gohl D.M."/>
        </authorList>
    </citation>
    <scope>NUCLEOTIDE SEQUENCE</scope>
    <source>
        <strain evidence="2">Duluth1</strain>
        <tissue evidence="2">Whole animal</tissue>
    </source>
</reference>
<feature type="region of interest" description="Disordered" evidence="1">
    <location>
        <begin position="1"/>
        <end position="20"/>
    </location>
</feature>
<dbReference type="AlphaFoldDB" id="A0A9D4LIV4"/>
<accession>A0A9D4LIV4</accession>
<gene>
    <name evidence="2" type="ORF">DPMN_101192</name>
</gene>
<dbReference type="Proteomes" id="UP000828390">
    <property type="component" value="Unassembled WGS sequence"/>
</dbReference>
<proteinExistence type="predicted"/>
<reference evidence="2" key="2">
    <citation type="submission" date="2020-11" db="EMBL/GenBank/DDBJ databases">
        <authorList>
            <person name="McCartney M.A."/>
            <person name="Auch B."/>
            <person name="Kono T."/>
            <person name="Mallez S."/>
            <person name="Becker A."/>
            <person name="Gohl D.M."/>
            <person name="Silverstein K.A.T."/>
            <person name="Koren S."/>
            <person name="Bechman K.B."/>
            <person name="Herman A."/>
            <person name="Abrahante J.E."/>
            <person name="Garbe J."/>
        </authorList>
    </citation>
    <scope>NUCLEOTIDE SEQUENCE</scope>
    <source>
        <strain evidence="2">Duluth1</strain>
        <tissue evidence="2">Whole animal</tissue>
    </source>
</reference>
<name>A0A9D4LIV4_DREPO</name>
<evidence type="ECO:0000256" key="1">
    <source>
        <dbReference type="SAM" id="MobiDB-lite"/>
    </source>
</evidence>
<sequence>MQDAPSLEREDLVSSETRQRNDLKSLVPDLLPKNCVKPLHNSLDEKCDLNNGKCVDDGMVYRRKMRCEYSLGYMGHRCDIGEYCLVTINCMLIMCAFCSLKVIRR</sequence>
<evidence type="ECO:0000313" key="3">
    <source>
        <dbReference type="Proteomes" id="UP000828390"/>
    </source>
</evidence>
<evidence type="ECO:0000313" key="2">
    <source>
        <dbReference type="EMBL" id="KAH3858564.1"/>
    </source>
</evidence>
<evidence type="ECO:0008006" key="4">
    <source>
        <dbReference type="Google" id="ProtNLM"/>
    </source>
</evidence>
<dbReference type="EMBL" id="JAIWYP010000003">
    <property type="protein sequence ID" value="KAH3858564.1"/>
    <property type="molecule type" value="Genomic_DNA"/>
</dbReference>